<dbReference type="SUPFAM" id="SSF51430">
    <property type="entry name" value="NAD(P)-linked oxidoreductase"/>
    <property type="match status" value="1"/>
</dbReference>
<feature type="non-terminal residue" evidence="6">
    <location>
        <position position="263"/>
    </location>
</feature>
<keyword evidence="2" id="KW-0521">NADP</keyword>
<dbReference type="InterPro" id="IPR005399">
    <property type="entry name" value="K_chnl_volt-dep_bsu_KCNAB-rel"/>
</dbReference>
<evidence type="ECO:0000256" key="3">
    <source>
        <dbReference type="ARBA" id="ARBA00023002"/>
    </source>
</evidence>
<accession>A9U7G9</accession>
<dbReference type="GO" id="GO:0016491">
    <property type="term" value="F:oxidoreductase activity"/>
    <property type="evidence" value="ECO:0007669"/>
    <property type="project" value="UniProtKB-KW"/>
</dbReference>
<evidence type="ECO:0000259" key="5">
    <source>
        <dbReference type="Pfam" id="PF00248"/>
    </source>
</evidence>
<dbReference type="PANTHER" id="PTHR43150">
    <property type="entry name" value="HYPERKINETIC, ISOFORM M"/>
    <property type="match status" value="1"/>
</dbReference>
<dbReference type="PANTHER" id="PTHR43150:SF2">
    <property type="entry name" value="HYPERKINETIC, ISOFORM M"/>
    <property type="match status" value="1"/>
</dbReference>
<dbReference type="InterPro" id="IPR036812">
    <property type="entry name" value="NAD(P)_OxRdtase_dom_sf"/>
</dbReference>
<feature type="region of interest" description="Disordered" evidence="4">
    <location>
        <begin position="58"/>
        <end position="86"/>
    </location>
</feature>
<dbReference type="InterPro" id="IPR023210">
    <property type="entry name" value="NADP_OxRdtase_dom"/>
</dbReference>
<feature type="domain" description="NADP-dependent oxidoreductase" evidence="5">
    <location>
        <begin position="204"/>
        <end position="258"/>
    </location>
</feature>
<dbReference type="EMBL" id="DS546498">
    <property type="protein sequence ID" value="EDQ48384.1"/>
    <property type="molecule type" value="Genomic_DNA"/>
</dbReference>
<keyword evidence="3" id="KW-0560">Oxidoreductase</keyword>
<protein>
    <submittedName>
        <fullName evidence="6">Predicted protein</fullName>
    </submittedName>
</protein>
<evidence type="ECO:0000256" key="1">
    <source>
        <dbReference type="ARBA" id="ARBA00006515"/>
    </source>
</evidence>
<sequence length="263" mass="29388">MRMIFVDWQIRQRKRLFRPSKAIAGSARSHDDSLDAEQGNRLQDIEAPDDVVGENMVLRKPDRSRNRRQMNDALRSGRRSSPVLNRSCPPEAACKAAYPRCGYPAKRRRIRLPSTGARPPCPACRCRLLFACPRSFNPISRKDAGRARKWSRRRSVRSPVPREQLADPVIADRVVNHAGDGDRARIPPSVSVVKLGRSGLKVSEISLGSWMTYGHTVGENTGAKLVERAFELGINFIDTANVYEQGAAESMLGDILPAYPRES</sequence>
<comment type="similarity">
    <text evidence="1">Belongs to the shaker potassium channel beta subunit family.</text>
</comment>
<evidence type="ECO:0000256" key="2">
    <source>
        <dbReference type="ARBA" id="ARBA00022857"/>
    </source>
</evidence>
<feature type="region of interest" description="Disordered" evidence="4">
    <location>
        <begin position="22"/>
        <end position="44"/>
    </location>
</feature>
<reference evidence="6" key="1">
    <citation type="journal article" date="2008" name="Science">
        <title>The Physcomitrella genome reveals evolutionary insights into the conquest of land by plants.</title>
        <authorList>
            <person name="Rensing S."/>
            <person name="Lang D."/>
            <person name="Zimmer A."/>
            <person name="Terry A."/>
            <person name="Salamov A."/>
            <person name="Shapiro H."/>
            <person name="Nishiyama T."/>
            <person name="Perroud P.-F."/>
            <person name="Lindquist E."/>
            <person name="Kamisugi Y."/>
            <person name="Tanahashi T."/>
            <person name="Sakakibara K."/>
            <person name="Fujita T."/>
            <person name="Oishi K."/>
            <person name="Shin-I T."/>
            <person name="Kuroki Y."/>
            <person name="Toyoda A."/>
            <person name="Suzuki Y."/>
            <person name="Hashimoto A."/>
            <person name="Yamaguchi K."/>
            <person name="Sugano A."/>
            <person name="Kohara Y."/>
            <person name="Fujiyama A."/>
            <person name="Anterola A."/>
            <person name="Aoki S."/>
            <person name="Ashton N."/>
            <person name="Barbazuk W.B."/>
            <person name="Barker E."/>
            <person name="Bennetzen J."/>
            <person name="Bezanilla M."/>
            <person name="Blankenship R."/>
            <person name="Cho S.H."/>
            <person name="Dutcher S."/>
            <person name="Estelle M."/>
            <person name="Fawcett J.A."/>
            <person name="Gundlach H."/>
            <person name="Hanada K."/>
            <person name="Heyl A."/>
            <person name="Hicks K.A."/>
            <person name="Hugh J."/>
            <person name="Lohr M."/>
            <person name="Mayer K."/>
            <person name="Melkozernov A."/>
            <person name="Murata T."/>
            <person name="Nelson D."/>
            <person name="Pils B."/>
            <person name="Prigge M."/>
            <person name="Reiss B."/>
            <person name="Renner T."/>
            <person name="Rombauts S."/>
            <person name="Rushton P."/>
            <person name="Sanderfoot A."/>
            <person name="Schween G."/>
            <person name="Shiu S.-H."/>
            <person name="Stueber K."/>
            <person name="Theodoulou F.L."/>
            <person name="Tu H."/>
            <person name="Van de Peer Y."/>
            <person name="Verrier P.J."/>
            <person name="Waters E."/>
            <person name="Wood A."/>
            <person name="Yang L."/>
            <person name="Cove D."/>
            <person name="Cuming A."/>
            <person name="Hasebe M."/>
            <person name="Lucas S."/>
            <person name="Mishler D.B."/>
            <person name="Reski R."/>
            <person name="Grigoriev I."/>
            <person name="Quatrano R.S."/>
            <person name="Boore J.L."/>
        </authorList>
    </citation>
    <scope>NUCLEOTIDE SEQUENCE [LARGE SCALE GENOMIC DNA]</scope>
</reference>
<name>A9U7G9_PHYPA</name>
<evidence type="ECO:0000256" key="4">
    <source>
        <dbReference type="SAM" id="MobiDB-lite"/>
    </source>
</evidence>
<gene>
    <name evidence="6" type="ORF">PHYPADRAFT_103885</name>
</gene>
<evidence type="ECO:0000313" key="6">
    <source>
        <dbReference type="EMBL" id="EDQ48384.1"/>
    </source>
</evidence>
<proteinExistence type="inferred from homology"/>
<dbReference type="HOGENOM" id="CLU_023205_16_8_1"/>
<dbReference type="Pfam" id="PF00248">
    <property type="entry name" value="Aldo_ket_red"/>
    <property type="match status" value="1"/>
</dbReference>
<dbReference type="Gene3D" id="3.20.20.100">
    <property type="entry name" value="NADP-dependent oxidoreductase domain"/>
    <property type="match status" value="1"/>
</dbReference>
<dbReference type="AlphaFoldDB" id="A9U7G9"/>
<organism>
    <name type="scientific">Physcomitrium patens</name>
    <name type="common">Spreading-leaved earth moss</name>
    <name type="synonym">Physcomitrella patens</name>
    <dbReference type="NCBI Taxonomy" id="3218"/>
    <lineage>
        <taxon>Eukaryota</taxon>
        <taxon>Viridiplantae</taxon>
        <taxon>Streptophyta</taxon>
        <taxon>Embryophyta</taxon>
        <taxon>Bryophyta</taxon>
        <taxon>Bryophytina</taxon>
        <taxon>Bryopsida</taxon>
        <taxon>Funariidae</taxon>
        <taxon>Funariales</taxon>
        <taxon>Funariaceae</taxon>
        <taxon>Physcomitrium</taxon>
    </lineage>
</organism>
<dbReference type="eggNOG" id="KOG1575">
    <property type="taxonomic scope" value="Eukaryota"/>
</dbReference>